<dbReference type="Gramene" id="C.cajan_30314.t">
    <property type="protein sequence ID" value="C.cajan_30314.t.cds1"/>
    <property type="gene ID" value="C.cajan_30314"/>
</dbReference>
<gene>
    <name evidence="2" type="ORF">KK1_029898</name>
</gene>
<evidence type="ECO:0000256" key="1">
    <source>
        <dbReference type="SAM" id="MobiDB-lite"/>
    </source>
</evidence>
<reference evidence="2" key="1">
    <citation type="journal article" date="2012" name="Nat. Biotechnol.">
        <title>Draft genome sequence of pigeonpea (Cajanus cajan), an orphan legume crop of resource-poor farmers.</title>
        <authorList>
            <person name="Varshney R.K."/>
            <person name="Chen W."/>
            <person name="Li Y."/>
            <person name="Bharti A.K."/>
            <person name="Saxena R.K."/>
            <person name="Schlueter J.A."/>
            <person name="Donoghue M.T."/>
            <person name="Azam S."/>
            <person name="Fan G."/>
            <person name="Whaley A.M."/>
            <person name="Farmer A.D."/>
            <person name="Sheridan J."/>
            <person name="Iwata A."/>
            <person name="Tuteja R."/>
            <person name="Penmetsa R.V."/>
            <person name="Wu W."/>
            <person name="Upadhyaya H.D."/>
            <person name="Yang S.P."/>
            <person name="Shah T."/>
            <person name="Saxena K.B."/>
            <person name="Michael T."/>
            <person name="McCombie W.R."/>
            <person name="Yang B."/>
            <person name="Zhang G."/>
            <person name="Yang H."/>
            <person name="Wang J."/>
            <person name="Spillane C."/>
            <person name="Cook D.R."/>
            <person name="May G.D."/>
            <person name="Xu X."/>
            <person name="Jackson S.A."/>
        </authorList>
    </citation>
    <scope>NUCLEOTIDE SEQUENCE [LARGE SCALE GENOMIC DNA]</scope>
</reference>
<dbReference type="EMBL" id="KQ483500">
    <property type="protein sequence ID" value="KYP48436.1"/>
    <property type="molecule type" value="Genomic_DNA"/>
</dbReference>
<feature type="region of interest" description="Disordered" evidence="1">
    <location>
        <begin position="40"/>
        <end position="60"/>
    </location>
</feature>
<name>A0A151S0W6_CAJCA</name>
<organism evidence="2 3">
    <name type="scientific">Cajanus cajan</name>
    <name type="common">Pigeon pea</name>
    <name type="synonym">Cajanus indicus</name>
    <dbReference type="NCBI Taxonomy" id="3821"/>
    <lineage>
        <taxon>Eukaryota</taxon>
        <taxon>Viridiplantae</taxon>
        <taxon>Streptophyta</taxon>
        <taxon>Embryophyta</taxon>
        <taxon>Tracheophyta</taxon>
        <taxon>Spermatophyta</taxon>
        <taxon>Magnoliopsida</taxon>
        <taxon>eudicotyledons</taxon>
        <taxon>Gunneridae</taxon>
        <taxon>Pentapetalae</taxon>
        <taxon>rosids</taxon>
        <taxon>fabids</taxon>
        <taxon>Fabales</taxon>
        <taxon>Fabaceae</taxon>
        <taxon>Papilionoideae</taxon>
        <taxon>50 kb inversion clade</taxon>
        <taxon>NPAAA clade</taxon>
        <taxon>indigoferoid/millettioid clade</taxon>
        <taxon>Phaseoleae</taxon>
        <taxon>Cajanus</taxon>
    </lineage>
</organism>
<protein>
    <recommendedName>
        <fullName evidence="4">Zinc knuckle CX2CX4HX4C domain-containing protein</fullName>
    </recommendedName>
</protein>
<keyword evidence="3" id="KW-1185">Reference proteome</keyword>
<feature type="non-terminal residue" evidence="2">
    <location>
        <position position="1"/>
    </location>
</feature>
<feature type="compositionally biased region" description="Basic and acidic residues" evidence="1">
    <location>
        <begin position="48"/>
        <end position="59"/>
    </location>
</feature>
<evidence type="ECO:0000313" key="2">
    <source>
        <dbReference type="EMBL" id="KYP48436.1"/>
    </source>
</evidence>
<accession>A0A151S0W6</accession>
<proteinExistence type="predicted"/>
<sequence>LVEHKGFAFFVDLVYERLPSFCASCKMIGYAVFECRQASKRQVGAHSNKKESKTTRSDPDGVVGAPALVAMGDEYVALVPIVLTTADNTLDKEAGM</sequence>
<dbReference type="Proteomes" id="UP000075243">
    <property type="component" value="Unassembled WGS sequence"/>
</dbReference>
<dbReference type="AlphaFoldDB" id="A0A151S0W6"/>
<evidence type="ECO:0008006" key="4">
    <source>
        <dbReference type="Google" id="ProtNLM"/>
    </source>
</evidence>
<evidence type="ECO:0000313" key="3">
    <source>
        <dbReference type="Proteomes" id="UP000075243"/>
    </source>
</evidence>